<evidence type="ECO:0000256" key="1">
    <source>
        <dbReference type="ARBA" id="ARBA00005417"/>
    </source>
</evidence>
<proteinExistence type="inferred from homology"/>
<dbReference type="InterPro" id="IPR050166">
    <property type="entry name" value="ABC_transporter_ATP-bind"/>
</dbReference>
<dbReference type="Proteomes" id="UP000542125">
    <property type="component" value="Unassembled WGS sequence"/>
</dbReference>
<evidence type="ECO:0000313" key="8">
    <source>
        <dbReference type="Proteomes" id="UP000542125"/>
    </source>
</evidence>
<gene>
    <name evidence="7" type="ORF">FHW18_002457</name>
</gene>
<evidence type="ECO:0000256" key="4">
    <source>
        <dbReference type="ARBA" id="ARBA00022741"/>
    </source>
</evidence>
<sequence length="269" mass="29312">MHAVQAAPASAGLPHVRMRGVGKVYQTGTTDLVALTNIQLDVQDGEFLSLLGPSGCGKSTVLRCVAGLESTTTGDVSVGGQPVDGPPSGLGVVFQRDVLLDWRTVLQNVMLPAEFEPAERQVALRSKALYLLQMVGLGAYCDRYPWELSGGMRQRASICRALLTDPQLLLMDEPFGALDEFTRDQLNLDLLRIWAETRKTVLFITHSIAEAILLSTRVAVMAPNPGRIAEIVEIDLPRPRTLAMRDTPEFASYSAHIRSVFERLGTGAR</sequence>
<dbReference type="SMART" id="SM00382">
    <property type="entry name" value="AAA"/>
    <property type="match status" value="1"/>
</dbReference>
<dbReference type="InterPro" id="IPR003593">
    <property type="entry name" value="AAA+_ATPase"/>
</dbReference>
<keyword evidence="3" id="KW-0472">Membrane</keyword>
<keyword evidence="3" id="KW-1003">Cell membrane</keyword>
<dbReference type="InterPro" id="IPR003439">
    <property type="entry name" value="ABC_transporter-like_ATP-bd"/>
</dbReference>
<dbReference type="SUPFAM" id="SSF52540">
    <property type="entry name" value="P-loop containing nucleoside triphosphate hydrolases"/>
    <property type="match status" value="1"/>
</dbReference>
<organism evidence="7 8">
    <name type="scientific">Pigmentiphaga litoralis</name>
    <dbReference type="NCBI Taxonomy" id="516702"/>
    <lineage>
        <taxon>Bacteria</taxon>
        <taxon>Pseudomonadati</taxon>
        <taxon>Pseudomonadota</taxon>
        <taxon>Betaproteobacteria</taxon>
        <taxon>Burkholderiales</taxon>
        <taxon>Alcaligenaceae</taxon>
        <taxon>Pigmentiphaga</taxon>
    </lineage>
</organism>
<keyword evidence="5 7" id="KW-0067">ATP-binding</keyword>
<evidence type="ECO:0000256" key="3">
    <source>
        <dbReference type="ARBA" id="ARBA00022475"/>
    </source>
</evidence>
<evidence type="ECO:0000256" key="2">
    <source>
        <dbReference type="ARBA" id="ARBA00022448"/>
    </source>
</evidence>
<accession>A0A7Y9IU95</accession>
<dbReference type="GO" id="GO:0016887">
    <property type="term" value="F:ATP hydrolysis activity"/>
    <property type="evidence" value="ECO:0007669"/>
    <property type="project" value="InterPro"/>
</dbReference>
<dbReference type="CDD" id="cd03293">
    <property type="entry name" value="ABC_NrtD_SsuB_transporters"/>
    <property type="match status" value="1"/>
</dbReference>
<evidence type="ECO:0000313" key="7">
    <source>
        <dbReference type="EMBL" id="NYE83186.1"/>
    </source>
</evidence>
<dbReference type="PROSITE" id="PS00211">
    <property type="entry name" value="ABC_TRANSPORTER_1"/>
    <property type="match status" value="1"/>
</dbReference>
<dbReference type="AlphaFoldDB" id="A0A7Y9IU95"/>
<dbReference type="InterPro" id="IPR027417">
    <property type="entry name" value="P-loop_NTPase"/>
</dbReference>
<dbReference type="RefSeq" id="WP_373563325.1">
    <property type="nucleotide sequence ID" value="NZ_JACBYR010000001.1"/>
</dbReference>
<comment type="caution">
    <text evidence="7">The sequence shown here is derived from an EMBL/GenBank/DDBJ whole genome shotgun (WGS) entry which is preliminary data.</text>
</comment>
<evidence type="ECO:0000259" key="6">
    <source>
        <dbReference type="PROSITE" id="PS50893"/>
    </source>
</evidence>
<dbReference type="GO" id="GO:0005524">
    <property type="term" value="F:ATP binding"/>
    <property type="evidence" value="ECO:0007669"/>
    <property type="project" value="UniProtKB-KW"/>
</dbReference>
<keyword evidence="8" id="KW-1185">Reference proteome</keyword>
<name>A0A7Y9IU95_9BURK</name>
<evidence type="ECO:0000256" key="5">
    <source>
        <dbReference type="ARBA" id="ARBA00022840"/>
    </source>
</evidence>
<feature type="domain" description="ABC transporter" evidence="6">
    <location>
        <begin position="16"/>
        <end position="248"/>
    </location>
</feature>
<dbReference type="Pfam" id="PF00005">
    <property type="entry name" value="ABC_tran"/>
    <property type="match status" value="1"/>
</dbReference>
<dbReference type="EMBL" id="JACBYR010000001">
    <property type="protein sequence ID" value="NYE83186.1"/>
    <property type="molecule type" value="Genomic_DNA"/>
</dbReference>
<keyword evidence="2" id="KW-0813">Transport</keyword>
<dbReference type="PANTHER" id="PTHR42788">
    <property type="entry name" value="TAURINE IMPORT ATP-BINDING PROTEIN-RELATED"/>
    <property type="match status" value="1"/>
</dbReference>
<protein>
    <submittedName>
        <fullName evidence="7">NitT/TauT family transport system ATP-binding protein</fullName>
    </submittedName>
</protein>
<comment type="similarity">
    <text evidence="1">Belongs to the ABC transporter superfamily.</text>
</comment>
<dbReference type="PANTHER" id="PTHR42788:SF13">
    <property type="entry name" value="ALIPHATIC SULFONATES IMPORT ATP-BINDING PROTEIN SSUB"/>
    <property type="match status" value="1"/>
</dbReference>
<keyword evidence="4" id="KW-0547">Nucleotide-binding</keyword>
<dbReference type="InterPro" id="IPR017871">
    <property type="entry name" value="ABC_transporter-like_CS"/>
</dbReference>
<dbReference type="PROSITE" id="PS50893">
    <property type="entry name" value="ABC_TRANSPORTER_2"/>
    <property type="match status" value="1"/>
</dbReference>
<dbReference type="Gene3D" id="3.40.50.300">
    <property type="entry name" value="P-loop containing nucleotide triphosphate hydrolases"/>
    <property type="match status" value="1"/>
</dbReference>
<reference evidence="7 8" key="1">
    <citation type="submission" date="2020-07" db="EMBL/GenBank/DDBJ databases">
        <title>Genomic Encyclopedia of Type Strains, Phase IV (KMG-V): Genome sequencing to study the core and pangenomes of soil and plant-associated prokaryotes.</title>
        <authorList>
            <person name="Whitman W."/>
        </authorList>
    </citation>
    <scope>NUCLEOTIDE SEQUENCE [LARGE SCALE GENOMIC DNA]</scope>
    <source>
        <strain evidence="7 8">SAS40</strain>
    </source>
</reference>